<evidence type="ECO:0000313" key="3">
    <source>
        <dbReference type="Proteomes" id="UP000190423"/>
    </source>
</evidence>
<keyword evidence="1" id="KW-0732">Signal</keyword>
<name>A0A1T4N9I2_TREPO</name>
<dbReference type="Gene3D" id="2.60.40.10">
    <property type="entry name" value="Immunoglobulins"/>
    <property type="match status" value="1"/>
</dbReference>
<dbReference type="AlphaFoldDB" id="A0A1T4N9I2"/>
<proteinExistence type="predicted"/>
<keyword evidence="3" id="KW-1185">Reference proteome</keyword>
<protein>
    <submittedName>
        <fullName evidence="2">Uncharacterized protein</fullName>
    </submittedName>
</protein>
<organism evidence="2 3">
    <name type="scientific">Treponema porcinum</name>
    <dbReference type="NCBI Taxonomy" id="261392"/>
    <lineage>
        <taxon>Bacteria</taxon>
        <taxon>Pseudomonadati</taxon>
        <taxon>Spirochaetota</taxon>
        <taxon>Spirochaetia</taxon>
        <taxon>Spirochaetales</taxon>
        <taxon>Treponemataceae</taxon>
        <taxon>Treponema</taxon>
    </lineage>
</organism>
<sequence>MKKSISLFAALLVAVGTLAVSGCATSHDEDPIVDLSSFYLRGNMNNWANDSLDDGKMTANADGSYSIVYTAKAAIDEFAIANSGWSVKYCNGTEVAPDGTGVSLESGGGNAKVTGQTPGNSYKMTVKPSSTSVSVKVELAGSNVPDFYILDTETGMNKMDYDGTEYSYTFTASGTSESLVVWSKDKYYKGTVAYAKENPTEATLTANDDVSTVVVNTLEANLPVKLILTVKDSTVSAKAQIAIPDHFKVVMTFKDCTTEKVSFNSNISWGGVKAGKWSVDETVFDNAAKEANLVGGKLTFYVSKDYDVSSTWVAAQAPEGANFKFEATVGSGTADGGLWYKLPLDQDTVEITYYDDQIK</sequence>
<feature type="chain" id="PRO_5010581736" evidence="1">
    <location>
        <begin position="20"/>
        <end position="359"/>
    </location>
</feature>
<feature type="signal peptide" evidence="1">
    <location>
        <begin position="1"/>
        <end position="19"/>
    </location>
</feature>
<accession>A0A1T4N9I2</accession>
<gene>
    <name evidence="2" type="ORF">SAMN02745149_02214</name>
</gene>
<dbReference type="PROSITE" id="PS51257">
    <property type="entry name" value="PROKAR_LIPOPROTEIN"/>
    <property type="match status" value="1"/>
</dbReference>
<evidence type="ECO:0000256" key="1">
    <source>
        <dbReference type="SAM" id="SignalP"/>
    </source>
</evidence>
<reference evidence="2 3" key="1">
    <citation type="submission" date="2017-02" db="EMBL/GenBank/DDBJ databases">
        <authorList>
            <person name="Peterson S.W."/>
        </authorList>
    </citation>
    <scope>NUCLEOTIDE SEQUENCE [LARGE SCALE GENOMIC DNA]</scope>
    <source>
        <strain evidence="2 3">ATCC BAA-908</strain>
    </source>
</reference>
<evidence type="ECO:0000313" key="2">
    <source>
        <dbReference type="EMBL" id="SJZ75882.1"/>
    </source>
</evidence>
<dbReference type="GeneID" id="78317481"/>
<dbReference type="STRING" id="261392.SAMN02745149_02214"/>
<dbReference type="InterPro" id="IPR013783">
    <property type="entry name" value="Ig-like_fold"/>
</dbReference>
<dbReference type="Proteomes" id="UP000190423">
    <property type="component" value="Unassembled WGS sequence"/>
</dbReference>
<dbReference type="RefSeq" id="WP_078934092.1">
    <property type="nucleotide sequence ID" value="NZ_FUWG01000022.1"/>
</dbReference>
<dbReference type="EMBL" id="FUWG01000022">
    <property type="protein sequence ID" value="SJZ75882.1"/>
    <property type="molecule type" value="Genomic_DNA"/>
</dbReference>
<dbReference type="OrthoDB" id="6196650at2"/>